<organism evidence="5">
    <name type="scientific">freshwater metagenome</name>
    <dbReference type="NCBI Taxonomy" id="449393"/>
    <lineage>
        <taxon>unclassified sequences</taxon>
        <taxon>metagenomes</taxon>
        <taxon>ecological metagenomes</taxon>
    </lineage>
</organism>
<dbReference type="SUPFAM" id="SSF69593">
    <property type="entry name" value="Glycerol-3-phosphate (1)-acyltransferase"/>
    <property type="match status" value="1"/>
</dbReference>
<evidence type="ECO:0000256" key="2">
    <source>
        <dbReference type="ARBA" id="ARBA00023315"/>
    </source>
</evidence>
<dbReference type="InterPro" id="IPR002123">
    <property type="entry name" value="Plipid/glycerol_acylTrfase"/>
</dbReference>
<feature type="region of interest" description="Disordered" evidence="3">
    <location>
        <begin position="250"/>
        <end position="269"/>
    </location>
</feature>
<accession>A0A6J6KE01</accession>
<keyword evidence="2" id="KW-0012">Acyltransferase</keyword>
<evidence type="ECO:0000256" key="3">
    <source>
        <dbReference type="SAM" id="MobiDB-lite"/>
    </source>
</evidence>
<gene>
    <name evidence="5" type="ORF">UFOPK2243_00177</name>
</gene>
<reference evidence="5" key="1">
    <citation type="submission" date="2020-05" db="EMBL/GenBank/DDBJ databases">
        <authorList>
            <person name="Chiriac C."/>
            <person name="Salcher M."/>
            <person name="Ghai R."/>
            <person name="Kavagutti S V."/>
        </authorList>
    </citation>
    <scope>NUCLEOTIDE SEQUENCE</scope>
</reference>
<evidence type="ECO:0000256" key="1">
    <source>
        <dbReference type="ARBA" id="ARBA00022679"/>
    </source>
</evidence>
<dbReference type="PANTHER" id="PTHR10434">
    <property type="entry name" value="1-ACYL-SN-GLYCEROL-3-PHOSPHATE ACYLTRANSFERASE"/>
    <property type="match status" value="1"/>
</dbReference>
<sequence length="269" mass="29845">MSKSSSSSKKPLKIRLNPPHGYPLGANRTFKICATILIPIMKLMTSYDGRAGDKIPKNGPVIVASNHLSYLDAFALALFLYSNGRAPRFIGKIQVFRIPIIGRILLAAGQIPVDRESKEARVALSYALTLLEMGHQIAIYPEGTLTRDPNYWPMVAKTGAARLAVVSKAPVYPVAQWGTQDVIPPYSKKFKIFPRRTIRYRVGEPVDLSPWYGKEEDPAAMAEATALVMSAITDLLEEIRGEVRPKAIFDPHTSELPRTGNFRKGEKKQ</sequence>
<dbReference type="EMBL" id="CAEZWL010000002">
    <property type="protein sequence ID" value="CAB4646435.1"/>
    <property type="molecule type" value="Genomic_DNA"/>
</dbReference>
<dbReference type="AlphaFoldDB" id="A0A6J6KE01"/>
<evidence type="ECO:0000259" key="4">
    <source>
        <dbReference type="SMART" id="SM00563"/>
    </source>
</evidence>
<dbReference type="GO" id="GO:0006654">
    <property type="term" value="P:phosphatidic acid biosynthetic process"/>
    <property type="evidence" value="ECO:0007669"/>
    <property type="project" value="TreeGrafter"/>
</dbReference>
<feature type="domain" description="Phospholipid/glycerol acyltransferase" evidence="4">
    <location>
        <begin position="61"/>
        <end position="179"/>
    </location>
</feature>
<proteinExistence type="predicted"/>
<dbReference type="CDD" id="cd07989">
    <property type="entry name" value="LPLAT_AGPAT-like"/>
    <property type="match status" value="1"/>
</dbReference>
<dbReference type="GO" id="GO:0003841">
    <property type="term" value="F:1-acylglycerol-3-phosphate O-acyltransferase activity"/>
    <property type="evidence" value="ECO:0007669"/>
    <property type="project" value="TreeGrafter"/>
</dbReference>
<dbReference type="GO" id="GO:0005886">
    <property type="term" value="C:plasma membrane"/>
    <property type="evidence" value="ECO:0007669"/>
    <property type="project" value="TreeGrafter"/>
</dbReference>
<dbReference type="SMART" id="SM00563">
    <property type="entry name" value="PlsC"/>
    <property type="match status" value="1"/>
</dbReference>
<name>A0A6J6KE01_9ZZZZ</name>
<dbReference type="PANTHER" id="PTHR10434:SF55">
    <property type="entry name" value="POSSIBLE ACYLTRANSFERASE"/>
    <property type="match status" value="1"/>
</dbReference>
<evidence type="ECO:0000313" key="5">
    <source>
        <dbReference type="EMBL" id="CAB4646435.1"/>
    </source>
</evidence>
<keyword evidence="1" id="KW-0808">Transferase</keyword>
<protein>
    <submittedName>
        <fullName evidence="5">Unannotated protein</fullName>
    </submittedName>
</protein>
<dbReference type="Pfam" id="PF01553">
    <property type="entry name" value="Acyltransferase"/>
    <property type="match status" value="1"/>
</dbReference>